<organism evidence="1 2">
    <name type="scientific">Sessilibacter corallicola</name>
    <dbReference type="NCBI Taxonomy" id="2904075"/>
    <lineage>
        <taxon>Bacteria</taxon>
        <taxon>Pseudomonadati</taxon>
        <taxon>Pseudomonadota</taxon>
        <taxon>Gammaproteobacteria</taxon>
        <taxon>Cellvibrionales</taxon>
        <taxon>Cellvibrionaceae</taxon>
        <taxon>Sessilibacter</taxon>
    </lineage>
</organism>
<comment type="caution">
    <text evidence="1">The sequence shown here is derived from an EMBL/GenBank/DDBJ whole genome shotgun (WGS) entry which is preliminary data.</text>
</comment>
<dbReference type="Proteomes" id="UP001465153">
    <property type="component" value="Unassembled WGS sequence"/>
</dbReference>
<dbReference type="InterPro" id="IPR019734">
    <property type="entry name" value="TPR_rpt"/>
</dbReference>
<dbReference type="SUPFAM" id="SSF48452">
    <property type="entry name" value="TPR-like"/>
    <property type="match status" value="1"/>
</dbReference>
<dbReference type="InterPro" id="IPR011990">
    <property type="entry name" value="TPR-like_helical_dom_sf"/>
</dbReference>
<accession>A0ABQ0ACP9</accession>
<evidence type="ECO:0000313" key="1">
    <source>
        <dbReference type="EMBL" id="GAA6169428.1"/>
    </source>
</evidence>
<gene>
    <name evidence="1" type="ORF">NBRC116591_32390</name>
</gene>
<reference evidence="1 2" key="1">
    <citation type="submission" date="2024-04" db="EMBL/GenBank/DDBJ databases">
        <title>Draft genome sequence of Sessilibacter corallicola NBRC 116591.</title>
        <authorList>
            <person name="Miyakawa T."/>
            <person name="Kusuya Y."/>
            <person name="Miura T."/>
        </authorList>
    </citation>
    <scope>NUCLEOTIDE SEQUENCE [LARGE SCALE GENOMIC DNA]</scope>
    <source>
        <strain evidence="1 2">KU-00831-HH</strain>
    </source>
</reference>
<keyword evidence="2" id="KW-1185">Reference proteome</keyword>
<sequence length="143" mass="16146">MSQLDGKLTDKAVDIKQICSDGYEQYDSGEYERALRLFYKAWLMIPSPQTDYLEAGWVLTAIGDAYFKIGKYEQAINALESCLHCDGIDGNPFVHMRLGQSLTEVGEITRARKELLKAYKTSGRALFDNEPIKYLSHITDLVG</sequence>
<dbReference type="Gene3D" id="1.25.40.10">
    <property type="entry name" value="Tetratricopeptide repeat domain"/>
    <property type="match status" value="1"/>
</dbReference>
<proteinExistence type="predicted"/>
<dbReference type="EMBL" id="BAABWN010000012">
    <property type="protein sequence ID" value="GAA6169428.1"/>
    <property type="molecule type" value="Genomic_DNA"/>
</dbReference>
<evidence type="ECO:0008006" key="3">
    <source>
        <dbReference type="Google" id="ProtNLM"/>
    </source>
</evidence>
<name>A0ABQ0ACP9_9GAMM</name>
<evidence type="ECO:0000313" key="2">
    <source>
        <dbReference type="Proteomes" id="UP001465153"/>
    </source>
</evidence>
<protein>
    <recommendedName>
        <fullName evidence="3">Tetratricopeptide repeat protein</fullName>
    </recommendedName>
</protein>
<dbReference type="RefSeq" id="WP_233090351.1">
    <property type="nucleotide sequence ID" value="NZ_BAABWN010000012.1"/>
</dbReference>
<dbReference type="Pfam" id="PF13181">
    <property type="entry name" value="TPR_8"/>
    <property type="match status" value="1"/>
</dbReference>
<dbReference type="SMART" id="SM00028">
    <property type="entry name" value="TPR"/>
    <property type="match status" value="2"/>
</dbReference>